<proteinExistence type="predicted"/>
<dbReference type="EMBL" id="BAYX01000003">
    <property type="protein sequence ID" value="GAJ92374.1"/>
    <property type="molecule type" value="Genomic_DNA"/>
</dbReference>
<dbReference type="PROSITE" id="PS51318">
    <property type="entry name" value="TAT"/>
    <property type="match status" value="1"/>
</dbReference>
<dbReference type="GeneID" id="86851342"/>
<dbReference type="RefSeq" id="WP_007690472.1">
    <property type="nucleotide sequence ID" value="NZ_BAYX01000003.1"/>
</dbReference>
<sequence length="49" mass="4846">MTPLPPPTRRSVLLATATLGATMAARLPASTADGEGIAGSLAYAYVATA</sequence>
<organism evidence="1 2">
    <name type="scientific">Rhizobium rhizogenes NBRC 13257</name>
    <dbReference type="NCBI Taxonomy" id="1220581"/>
    <lineage>
        <taxon>Bacteria</taxon>
        <taxon>Pseudomonadati</taxon>
        <taxon>Pseudomonadota</taxon>
        <taxon>Alphaproteobacteria</taxon>
        <taxon>Hyphomicrobiales</taxon>
        <taxon>Rhizobiaceae</taxon>
        <taxon>Rhizobium/Agrobacterium group</taxon>
        <taxon>Rhizobium</taxon>
    </lineage>
</organism>
<gene>
    <name evidence="1" type="ORF">RRH01S_03_04480</name>
</gene>
<dbReference type="InterPro" id="IPR006311">
    <property type="entry name" value="TAT_signal"/>
</dbReference>
<protein>
    <submittedName>
        <fullName evidence="1">Uncharacterized protein</fullName>
    </submittedName>
</protein>
<dbReference type="AlphaFoldDB" id="A0AA87Q4N6"/>
<accession>A0AA87Q4N6</accession>
<evidence type="ECO:0000313" key="2">
    <source>
        <dbReference type="Proteomes" id="UP000026941"/>
    </source>
</evidence>
<reference evidence="1 2" key="1">
    <citation type="submission" date="2014-05" db="EMBL/GenBank/DDBJ databases">
        <title>Whole genome shotgun sequence of Rhizobium rhizogenes NBRC 13257.</title>
        <authorList>
            <person name="Katano-Makiyama Y."/>
            <person name="Hosoyama A."/>
            <person name="Hashimoto M."/>
            <person name="Hosoyama Y."/>
            <person name="Noguchi M."/>
            <person name="Tsuchikane K."/>
            <person name="Kimura A."/>
            <person name="Ohji S."/>
            <person name="Ichikawa N."/>
            <person name="Yamazoe A."/>
            <person name="Fujita N."/>
        </authorList>
    </citation>
    <scope>NUCLEOTIDE SEQUENCE [LARGE SCALE GENOMIC DNA]</scope>
    <source>
        <strain evidence="1 2">NBRC 13257</strain>
    </source>
</reference>
<dbReference type="Proteomes" id="UP000026941">
    <property type="component" value="Unassembled WGS sequence"/>
</dbReference>
<evidence type="ECO:0000313" key="1">
    <source>
        <dbReference type="EMBL" id="GAJ92374.1"/>
    </source>
</evidence>
<name>A0AA87Q4N6_RHIRH</name>
<comment type="caution">
    <text evidence="1">The sequence shown here is derived from an EMBL/GenBank/DDBJ whole genome shotgun (WGS) entry which is preliminary data.</text>
</comment>